<reference evidence="4" key="1">
    <citation type="submission" date="2022-09" db="EMBL/GenBank/DDBJ databases">
        <title>Culturomic study of gut microbiota in children with autism spectrum disorder.</title>
        <authorList>
            <person name="Efimov B.A."/>
            <person name="Chaplin A.V."/>
            <person name="Sokolova S.R."/>
            <person name="Pikina A.P."/>
            <person name="Korzhanova M."/>
            <person name="Belova V."/>
            <person name="Korostin D."/>
        </authorList>
    </citation>
    <scope>NUCLEOTIDE SEQUENCE</scope>
    <source>
        <strain evidence="4">ASD5510</strain>
    </source>
</reference>
<feature type="transmembrane region" description="Helical" evidence="2">
    <location>
        <begin position="152"/>
        <end position="177"/>
    </location>
</feature>
<keyword evidence="2" id="KW-1133">Transmembrane helix</keyword>
<keyword evidence="2" id="KW-0472">Membrane</keyword>
<dbReference type="Proteomes" id="UP001065549">
    <property type="component" value="Unassembled WGS sequence"/>
</dbReference>
<feature type="transmembrane region" description="Helical" evidence="2">
    <location>
        <begin position="117"/>
        <end position="140"/>
    </location>
</feature>
<evidence type="ECO:0000313" key="5">
    <source>
        <dbReference type="Proteomes" id="UP001065549"/>
    </source>
</evidence>
<comment type="caution">
    <text evidence="4">The sequence shown here is derived from an EMBL/GenBank/DDBJ whole genome shotgun (WGS) entry which is preliminary data.</text>
</comment>
<dbReference type="AlphaFoldDB" id="A0A9J6QVG0"/>
<keyword evidence="2" id="KW-0812">Transmembrane</keyword>
<protein>
    <submittedName>
        <fullName evidence="4">5-bromo-4-chloroindolyl phosphate hydrolysis family protein</fullName>
    </submittedName>
</protein>
<keyword evidence="5" id="KW-1185">Reference proteome</keyword>
<dbReference type="EMBL" id="JAOSHN010000002">
    <property type="protein sequence ID" value="MCU7377656.1"/>
    <property type="molecule type" value="Genomic_DNA"/>
</dbReference>
<dbReference type="Pfam" id="PF10112">
    <property type="entry name" value="Halogen_Hydrol"/>
    <property type="match status" value="1"/>
</dbReference>
<evidence type="ECO:0000256" key="2">
    <source>
        <dbReference type="SAM" id="Phobius"/>
    </source>
</evidence>
<evidence type="ECO:0000313" key="4">
    <source>
        <dbReference type="EMBL" id="MCU7379207.1"/>
    </source>
</evidence>
<dbReference type="InterPro" id="IPR018770">
    <property type="entry name" value="ChloroindolylP_hydrolase"/>
</dbReference>
<dbReference type="EMBL" id="JAOSHN010000005">
    <property type="protein sequence ID" value="MCU7379207.1"/>
    <property type="molecule type" value="Genomic_DNA"/>
</dbReference>
<feature type="region of interest" description="Disordered" evidence="1">
    <location>
        <begin position="63"/>
        <end position="93"/>
    </location>
</feature>
<dbReference type="RefSeq" id="WP_253020081.1">
    <property type="nucleotide sequence ID" value="NZ_JAOSHN010000002.1"/>
</dbReference>
<evidence type="ECO:0000256" key="1">
    <source>
        <dbReference type="SAM" id="MobiDB-lite"/>
    </source>
</evidence>
<accession>A0A9J6QVG0</accession>
<proteinExistence type="predicted"/>
<sequence length="423" mass="45902">MDLKDFTDLGNDIGRRVNDAINNRNFDQLNRDIRDKVDQAFYGGSAAGSGSIGGFGGINGKLYHGPEDDEPVTDTGQASASRPAGFQPYRQNTSVPSVKTAGGVPVLRKVPGRISGVLMMVIGYGLAGGFGIAMIVLGILSATMSSVGSVPAGILGAVAGGFVPLFLAGLITAALGTKRYGLASRFRKYLSSMGGQTFCAIKELAQRSGKSAKFVCKDLQKMIDKNFFLEGHIDDQKTCFIGTDELYNQYVQARDSAAASAEEAEKEHARPAEAGDAQMEQVIAEGKAYLKTIREANDAIYNPDISQKLYRMESIVKKIFDYVRENPEQVGQLRRFMSYYMPTTEKLVNAYRELDEQTIQGENITKAKGEIARTLDTINEAYEKLYDSMYVDVAMDVSSDIAVLKTLFAQEGLAGDEINGGKK</sequence>
<name>A0A9J6QVG0_9FIRM</name>
<evidence type="ECO:0000313" key="3">
    <source>
        <dbReference type="EMBL" id="MCU7377656.1"/>
    </source>
</evidence>
<gene>
    <name evidence="3" type="ORF">OBO34_04710</name>
    <name evidence="4" type="ORF">OBO34_12710</name>
</gene>
<organism evidence="4 5">
    <name type="scientific">Hominibacterium faecale</name>
    <dbReference type="NCBI Taxonomy" id="2839743"/>
    <lineage>
        <taxon>Bacteria</taxon>
        <taxon>Bacillati</taxon>
        <taxon>Bacillota</taxon>
        <taxon>Clostridia</taxon>
        <taxon>Peptostreptococcales</taxon>
        <taxon>Anaerovoracaceae</taxon>
        <taxon>Hominibacterium</taxon>
    </lineage>
</organism>